<dbReference type="InterPro" id="IPR002696">
    <property type="entry name" value="Membr_insert_effic_factor_YidD"/>
</dbReference>
<accession>A0A7S4IWZ1</accession>
<name>A0A7S4IWZ1_9STRA</name>
<dbReference type="NCBIfam" id="TIGR00278">
    <property type="entry name" value="membrane protein insertion efficiency factor YidD"/>
    <property type="match status" value="1"/>
</dbReference>
<dbReference type="HAMAP" id="MF_00386">
    <property type="entry name" value="UPF0161_YidD"/>
    <property type="match status" value="1"/>
</dbReference>
<protein>
    <recommendedName>
        <fullName evidence="2">Membrane protein insertion efficiency factor</fullName>
    </recommendedName>
</protein>
<dbReference type="SMART" id="SM01234">
    <property type="entry name" value="Haemolytic"/>
    <property type="match status" value="1"/>
</dbReference>
<organism evidence="1">
    <name type="scientific">Odontella aurita</name>
    <dbReference type="NCBI Taxonomy" id="265563"/>
    <lineage>
        <taxon>Eukaryota</taxon>
        <taxon>Sar</taxon>
        <taxon>Stramenopiles</taxon>
        <taxon>Ochrophyta</taxon>
        <taxon>Bacillariophyta</taxon>
        <taxon>Mediophyceae</taxon>
        <taxon>Biddulphiophycidae</taxon>
        <taxon>Eupodiscales</taxon>
        <taxon>Odontellaceae</taxon>
        <taxon>Odontella</taxon>
    </lineage>
</organism>
<dbReference type="Pfam" id="PF01809">
    <property type="entry name" value="YidD"/>
    <property type="match status" value="1"/>
</dbReference>
<dbReference type="PANTHER" id="PTHR33383:SF1">
    <property type="entry name" value="MEMBRANE PROTEIN INSERTION EFFICIENCY FACTOR-RELATED"/>
    <property type="match status" value="1"/>
</dbReference>
<reference evidence="1" key="1">
    <citation type="submission" date="2021-01" db="EMBL/GenBank/DDBJ databases">
        <authorList>
            <person name="Corre E."/>
            <person name="Pelletier E."/>
            <person name="Niang G."/>
            <person name="Scheremetjew M."/>
            <person name="Finn R."/>
            <person name="Kale V."/>
            <person name="Holt S."/>
            <person name="Cochrane G."/>
            <person name="Meng A."/>
            <person name="Brown T."/>
            <person name="Cohen L."/>
        </authorList>
    </citation>
    <scope>NUCLEOTIDE SEQUENCE</scope>
    <source>
        <strain evidence="1">Isolate 1302-5</strain>
    </source>
</reference>
<dbReference type="PANTHER" id="PTHR33383">
    <property type="entry name" value="MEMBRANE PROTEIN INSERTION EFFICIENCY FACTOR-RELATED"/>
    <property type="match status" value="1"/>
</dbReference>
<evidence type="ECO:0000313" key="1">
    <source>
        <dbReference type="EMBL" id="CAE2242244.1"/>
    </source>
</evidence>
<sequence length="239" mass="24874">MAVTTQRHRAASRRLATSTNLTTKALLLILITLLSIQISLAAAACGSCLLSLSVAGNGASRGISRGHSNHYSLSHVQSKGSASTGAPFLGLIAARMIATNALVSKGLRWCQLSAFAADSNDADGDSASSGLFDEDGSVVVESPADRGVPETNDSDGGGTTSASMVAAIGFYKNFISPLLPPACRFVPTCSQYGVQAIKEFGPGKGSLLTTWRLMRCSPLGGKGYDPPRWPPVPYNYASY</sequence>
<dbReference type="EMBL" id="HBKQ01024178">
    <property type="protein sequence ID" value="CAE2242244.1"/>
    <property type="molecule type" value="Transcribed_RNA"/>
</dbReference>
<proteinExistence type="inferred from homology"/>
<evidence type="ECO:0008006" key="2">
    <source>
        <dbReference type="Google" id="ProtNLM"/>
    </source>
</evidence>
<dbReference type="AlphaFoldDB" id="A0A7S4IWZ1"/>
<gene>
    <name evidence="1" type="ORF">OAUR00152_LOCUS16476</name>
</gene>